<feature type="transmembrane region" description="Helical" evidence="6">
    <location>
        <begin position="47"/>
        <end position="66"/>
    </location>
</feature>
<feature type="transmembrane region" description="Helical" evidence="6">
    <location>
        <begin position="133"/>
        <end position="152"/>
    </location>
</feature>
<feature type="transmembrane region" description="Helical" evidence="6">
    <location>
        <begin position="159"/>
        <end position="185"/>
    </location>
</feature>
<dbReference type="Proteomes" id="UP000578077">
    <property type="component" value="Unassembled WGS sequence"/>
</dbReference>
<feature type="transmembrane region" description="Helical" evidence="6">
    <location>
        <begin position="103"/>
        <end position="121"/>
    </location>
</feature>
<reference evidence="7 8" key="1">
    <citation type="submission" date="2020-08" db="EMBL/GenBank/DDBJ databases">
        <title>Sequencing the genomes of 1000 actinobacteria strains.</title>
        <authorList>
            <person name="Klenk H.-P."/>
        </authorList>
    </citation>
    <scope>NUCLEOTIDE SEQUENCE [LARGE SCALE GENOMIC DNA]</scope>
    <source>
        <strain evidence="7 8">DSM 44593</strain>
    </source>
</reference>
<feature type="transmembrane region" description="Helical" evidence="6">
    <location>
        <begin position="222"/>
        <end position="242"/>
    </location>
</feature>
<protein>
    <submittedName>
        <fullName evidence="7">Putative membrane protein</fullName>
    </submittedName>
</protein>
<organism evidence="7 8">
    <name type="scientific">Streptomonospora salina</name>
    <dbReference type="NCBI Taxonomy" id="104205"/>
    <lineage>
        <taxon>Bacteria</taxon>
        <taxon>Bacillati</taxon>
        <taxon>Actinomycetota</taxon>
        <taxon>Actinomycetes</taxon>
        <taxon>Streptosporangiales</taxon>
        <taxon>Nocardiopsidaceae</taxon>
        <taxon>Streptomonospora</taxon>
    </lineage>
</organism>
<gene>
    <name evidence="7" type="ORF">HNR25_003030</name>
</gene>
<dbReference type="EMBL" id="JACHLY010000001">
    <property type="protein sequence ID" value="MBB5999279.1"/>
    <property type="molecule type" value="Genomic_DNA"/>
</dbReference>
<keyword evidence="3 6" id="KW-1133">Transmembrane helix</keyword>
<dbReference type="SUPFAM" id="SSF103481">
    <property type="entry name" value="Multidrug resistance efflux transporter EmrE"/>
    <property type="match status" value="1"/>
</dbReference>
<sequence length="349" mass="34952">MTSPVAVAVAGALAVAAGAALQERSVVRAPRLGQLRMLSFLLRSRSWCLGTLLTAAGVVAHMLALACAPLIVIQPIGVSGLLSAVMLSAFFRRQRLTKMQVTGCLTVTAGLAGLLVTLPSHAGVPEPSRAETVLMPAGCAAVLLLCAATARFTGAVTRAWVLALGGGVAYGATSAFARVVGAAAVTDLSAVVQPLTAVAPAVGLAGAVAVQNAYRSGHFALAYATLLISDPLAAAAIGVAAFGEPLPTGPVDGSVAAAAAVLLTIGVVTLARAGRPAATCPAPAAVGGPLGAVRAMRARRGTSAPGPAALPFPSVRGKRRRPRFRQPFRLSEDWADSVTSVSCSSSSRT</sequence>
<dbReference type="PANTHER" id="PTHR40761:SF1">
    <property type="entry name" value="CONSERVED INTEGRAL MEMBRANE ALANINE VALINE AND LEUCINE RICH PROTEIN-RELATED"/>
    <property type="match status" value="1"/>
</dbReference>
<dbReference type="InterPro" id="IPR037185">
    <property type="entry name" value="EmrE-like"/>
</dbReference>
<feature type="transmembrane region" description="Helical" evidence="6">
    <location>
        <begin position="191"/>
        <end position="210"/>
    </location>
</feature>
<dbReference type="RefSeq" id="WP_221457584.1">
    <property type="nucleotide sequence ID" value="NZ_BAABKT010000026.1"/>
</dbReference>
<dbReference type="Pfam" id="PF05653">
    <property type="entry name" value="Mg_trans_NIPA"/>
    <property type="match status" value="1"/>
</dbReference>
<keyword evidence="2 6" id="KW-0812">Transmembrane</keyword>
<evidence type="ECO:0000256" key="6">
    <source>
        <dbReference type="SAM" id="Phobius"/>
    </source>
</evidence>
<accession>A0A841ED75</accession>
<comment type="subcellular location">
    <subcellularLocation>
        <location evidence="1">Membrane</location>
        <topology evidence="1">Multi-pass membrane protein</topology>
    </subcellularLocation>
</comment>
<dbReference type="PANTHER" id="PTHR40761">
    <property type="entry name" value="CONSERVED INTEGRAL MEMBRANE ALANINE VALINE AND LEUCINE RICH PROTEIN-RELATED"/>
    <property type="match status" value="1"/>
</dbReference>
<keyword evidence="8" id="KW-1185">Reference proteome</keyword>
<feature type="transmembrane region" description="Helical" evidence="6">
    <location>
        <begin position="254"/>
        <end position="271"/>
    </location>
</feature>
<feature type="transmembrane region" description="Helical" evidence="6">
    <location>
        <begin position="72"/>
        <end position="91"/>
    </location>
</feature>
<name>A0A841ED75_9ACTN</name>
<dbReference type="InterPro" id="IPR008521">
    <property type="entry name" value="Mg_trans_NIPA"/>
</dbReference>
<evidence type="ECO:0000256" key="2">
    <source>
        <dbReference type="ARBA" id="ARBA00022692"/>
    </source>
</evidence>
<feature type="region of interest" description="Disordered" evidence="5">
    <location>
        <begin position="299"/>
        <end position="328"/>
    </location>
</feature>
<feature type="transmembrane region" description="Helical" evidence="6">
    <location>
        <begin position="6"/>
        <end position="26"/>
    </location>
</feature>
<evidence type="ECO:0000256" key="3">
    <source>
        <dbReference type="ARBA" id="ARBA00022989"/>
    </source>
</evidence>
<dbReference type="GO" id="GO:0016020">
    <property type="term" value="C:membrane"/>
    <property type="evidence" value="ECO:0007669"/>
    <property type="project" value="UniProtKB-SubCell"/>
</dbReference>
<dbReference type="GO" id="GO:0015095">
    <property type="term" value="F:magnesium ion transmembrane transporter activity"/>
    <property type="evidence" value="ECO:0007669"/>
    <property type="project" value="InterPro"/>
</dbReference>
<keyword evidence="4 6" id="KW-0472">Membrane</keyword>
<evidence type="ECO:0000313" key="8">
    <source>
        <dbReference type="Proteomes" id="UP000578077"/>
    </source>
</evidence>
<dbReference type="NCBIfam" id="NF038012">
    <property type="entry name" value="DMT_1"/>
    <property type="match status" value="1"/>
</dbReference>
<evidence type="ECO:0000313" key="7">
    <source>
        <dbReference type="EMBL" id="MBB5999279.1"/>
    </source>
</evidence>
<evidence type="ECO:0000256" key="5">
    <source>
        <dbReference type="SAM" id="MobiDB-lite"/>
    </source>
</evidence>
<evidence type="ECO:0000256" key="4">
    <source>
        <dbReference type="ARBA" id="ARBA00023136"/>
    </source>
</evidence>
<dbReference type="AlphaFoldDB" id="A0A841ED75"/>
<comment type="caution">
    <text evidence="7">The sequence shown here is derived from an EMBL/GenBank/DDBJ whole genome shotgun (WGS) entry which is preliminary data.</text>
</comment>
<proteinExistence type="predicted"/>
<feature type="compositionally biased region" description="Basic residues" evidence="5">
    <location>
        <begin position="316"/>
        <end position="326"/>
    </location>
</feature>
<evidence type="ECO:0000256" key="1">
    <source>
        <dbReference type="ARBA" id="ARBA00004141"/>
    </source>
</evidence>